<protein>
    <submittedName>
        <fullName evidence="1">HAD-IA family hydrolase</fullName>
    </submittedName>
</protein>
<dbReference type="NCBIfam" id="TIGR01549">
    <property type="entry name" value="HAD-SF-IA-v1"/>
    <property type="match status" value="1"/>
</dbReference>
<dbReference type="InterPro" id="IPR023214">
    <property type="entry name" value="HAD_sf"/>
</dbReference>
<dbReference type="NCBIfam" id="TIGR01509">
    <property type="entry name" value="HAD-SF-IA-v3"/>
    <property type="match status" value="1"/>
</dbReference>
<keyword evidence="1" id="KW-0378">Hydrolase</keyword>
<dbReference type="OrthoDB" id="9792518at2"/>
<keyword evidence="2" id="KW-1185">Reference proteome</keyword>
<reference evidence="1 2" key="1">
    <citation type="submission" date="2019-10" db="EMBL/GenBank/DDBJ databases">
        <authorList>
            <person name="Dong K."/>
        </authorList>
    </citation>
    <scope>NUCLEOTIDE SEQUENCE [LARGE SCALE GENOMIC DNA]</scope>
    <source>
        <strain evidence="1 2">DSM 28960</strain>
    </source>
</reference>
<evidence type="ECO:0000313" key="2">
    <source>
        <dbReference type="Proteomes" id="UP000439550"/>
    </source>
</evidence>
<dbReference type="PANTHER" id="PTHR43434:SF26">
    <property type="entry name" value="PYROPHOSPHATASE PPAX"/>
    <property type="match status" value="1"/>
</dbReference>
<organism evidence="1 2">
    <name type="scientific">Lactococcus hircilactis</name>
    <dbReference type="NCBI Taxonomy" id="1494462"/>
    <lineage>
        <taxon>Bacteria</taxon>
        <taxon>Bacillati</taxon>
        <taxon>Bacillota</taxon>
        <taxon>Bacilli</taxon>
        <taxon>Lactobacillales</taxon>
        <taxon>Streptococcaceae</taxon>
        <taxon>Lactococcus</taxon>
    </lineage>
</organism>
<dbReference type="SFLD" id="SFLDG01135">
    <property type="entry name" value="C1.5.6:_HAD__Beta-PGM__Phospha"/>
    <property type="match status" value="1"/>
</dbReference>
<dbReference type="FunFam" id="3.40.50.1000:FF:000022">
    <property type="entry name" value="Phosphoglycolate phosphatase"/>
    <property type="match status" value="1"/>
</dbReference>
<dbReference type="EMBL" id="WITJ01000002">
    <property type="protein sequence ID" value="MQW38567.1"/>
    <property type="molecule type" value="Genomic_DNA"/>
</dbReference>
<dbReference type="GO" id="GO:0008967">
    <property type="term" value="F:phosphoglycolate phosphatase activity"/>
    <property type="evidence" value="ECO:0007669"/>
    <property type="project" value="TreeGrafter"/>
</dbReference>
<proteinExistence type="predicted"/>
<dbReference type="GO" id="GO:0006281">
    <property type="term" value="P:DNA repair"/>
    <property type="evidence" value="ECO:0007669"/>
    <property type="project" value="TreeGrafter"/>
</dbReference>
<dbReference type="GO" id="GO:0005829">
    <property type="term" value="C:cytosol"/>
    <property type="evidence" value="ECO:0007669"/>
    <property type="project" value="TreeGrafter"/>
</dbReference>
<dbReference type="SUPFAM" id="SSF56784">
    <property type="entry name" value="HAD-like"/>
    <property type="match status" value="1"/>
</dbReference>
<accession>A0A7X1Z888</accession>
<dbReference type="SFLD" id="SFLDG01129">
    <property type="entry name" value="C1.5:_HAD__Beta-PGM__Phosphata"/>
    <property type="match status" value="1"/>
</dbReference>
<sequence length="213" mass="24329">MENYFFDFDGTLADSRDTAILSTQAAFHTLGLEIPEKDMIRYYMGVPIEVSFKEMAAPHHFSTEEFETLLTHFRQFYQTFEDENLRLFDGIKAVLKQLNQEKKRLFVVSSKHALPLRRNLITLGIFDYFERIIGSDQVKNYKPAPDGILELLSRNQLSTTDSIMIGDAIFDIQMGKAAGVKTCAVTWGAHEKEALKAQHPDYLVNQVSELLSL</sequence>
<dbReference type="InterPro" id="IPR023198">
    <property type="entry name" value="PGP-like_dom2"/>
</dbReference>
<dbReference type="Pfam" id="PF13419">
    <property type="entry name" value="HAD_2"/>
    <property type="match status" value="1"/>
</dbReference>
<comment type="caution">
    <text evidence="1">The sequence shown here is derived from an EMBL/GenBank/DDBJ whole genome shotgun (WGS) entry which is preliminary data.</text>
</comment>
<dbReference type="Gene3D" id="1.10.150.240">
    <property type="entry name" value="Putative phosphatase, domain 2"/>
    <property type="match status" value="1"/>
</dbReference>
<dbReference type="Proteomes" id="UP000439550">
    <property type="component" value="Unassembled WGS sequence"/>
</dbReference>
<name>A0A7X1Z888_9LACT</name>
<dbReference type="RefSeq" id="WP_153494848.1">
    <property type="nucleotide sequence ID" value="NZ_CAXYUY010000022.1"/>
</dbReference>
<gene>
    <name evidence="1" type="ORF">GHI93_01205</name>
</gene>
<dbReference type="InterPro" id="IPR050155">
    <property type="entry name" value="HAD-like_hydrolase_sf"/>
</dbReference>
<dbReference type="Gene3D" id="3.40.50.1000">
    <property type="entry name" value="HAD superfamily/HAD-like"/>
    <property type="match status" value="1"/>
</dbReference>
<dbReference type="AlphaFoldDB" id="A0A7X1Z888"/>
<dbReference type="InterPro" id="IPR006439">
    <property type="entry name" value="HAD-SF_hydro_IA"/>
</dbReference>
<dbReference type="InterPro" id="IPR041492">
    <property type="entry name" value="HAD_2"/>
</dbReference>
<dbReference type="PANTHER" id="PTHR43434">
    <property type="entry name" value="PHOSPHOGLYCOLATE PHOSPHATASE"/>
    <property type="match status" value="1"/>
</dbReference>
<dbReference type="SFLD" id="SFLDS00003">
    <property type="entry name" value="Haloacid_Dehalogenase"/>
    <property type="match status" value="1"/>
</dbReference>
<evidence type="ECO:0000313" key="1">
    <source>
        <dbReference type="EMBL" id="MQW38567.1"/>
    </source>
</evidence>
<dbReference type="InterPro" id="IPR036412">
    <property type="entry name" value="HAD-like_sf"/>
</dbReference>